<dbReference type="EMBL" id="VPFD01000014">
    <property type="protein sequence ID" value="TXF99238.1"/>
    <property type="molecule type" value="Genomic_DNA"/>
</dbReference>
<gene>
    <name evidence="5" type="primary">tssM</name>
    <name evidence="5" type="ORF">FVD38_13715</name>
</gene>
<evidence type="ECO:0000256" key="1">
    <source>
        <dbReference type="SAM" id="Phobius"/>
    </source>
</evidence>
<dbReference type="InterPro" id="IPR010623">
    <property type="entry name" value="IcmF_C"/>
</dbReference>
<protein>
    <submittedName>
        <fullName evidence="5">Type VI secretion system membrane subunit TssM</fullName>
    </submittedName>
</protein>
<dbReference type="Pfam" id="PF14331">
    <property type="entry name" value="IcmF-related_N"/>
    <property type="match status" value="1"/>
</dbReference>
<dbReference type="InterPro" id="IPR025743">
    <property type="entry name" value="TssM1_N"/>
</dbReference>
<feature type="transmembrane region" description="Helical" evidence="1">
    <location>
        <begin position="444"/>
        <end position="469"/>
    </location>
</feature>
<dbReference type="Pfam" id="PF06744">
    <property type="entry name" value="IcmF_C"/>
    <property type="match status" value="1"/>
</dbReference>
<dbReference type="NCBIfam" id="TIGR03348">
    <property type="entry name" value="VI_IcmF"/>
    <property type="match status" value="1"/>
</dbReference>
<accession>A0A5C7G4E5</accession>
<comment type="caution">
    <text evidence="5">The sequence shown here is derived from an EMBL/GenBank/DDBJ whole genome shotgun (WGS) entry which is preliminary data.</text>
</comment>
<reference evidence="5 6" key="1">
    <citation type="submission" date="2019-08" db="EMBL/GenBank/DDBJ databases">
        <title>Massilia golmudensis sp. nov., isolated from sand in the Qinghai-Tibetan Plateau.</title>
        <authorList>
            <person name="Zhang B."/>
        </authorList>
    </citation>
    <scope>NUCLEOTIDE SEQUENCE [LARGE SCALE GENOMIC DNA]</scope>
    <source>
        <strain evidence="5 6">GEM5</strain>
    </source>
</reference>
<sequence length="1168" mass="126621">MNRFIPHWLRKPWIPTLIALALLALLIWFWAPLLEAGSGLRWMLIALLALLAAAWFAARLWLAWRRHRALMDGMAPPASAPPADTPPDPAAADLAALGQRMRAALAVLRTANPGWRMRGRYLYELPWYVFVGAPGSGKTTALTRSGLEFPLAETLGPDAIGGIGGTRHCDWWFTDEAVLLDTAGRYTTQDSQLEVDRAAWSGFLGLLRKHRPRRPINGVIVTISVTDLLLQPRAAREAQARAVRARIQELQERLGLAFPVYVIVTKSDLLAGFTEFFEPLGREERTQVWGMTFSLADSAAPAPALAAFPAEFRALETQLQLRMLERMQQERNLGRRALIHGFPRQFAALEDALENFLQAVFSANRFEQPALLRGVYFTSGTQEGHPIDRVMSSLAASFGLRDRALPPRPESGRSYFLTRLMREVIFREAGLAGLNPRAERRRRLLQWGVLAGGAALALLLATALSISYVRNTRLVEGSDAAVAALARKAAAFDAAADGDELGVLPLLEAARALPAGYAQRERDVALLERMGLYQGEKLGDGAQAAYRRLLRTTLETRIVARMENVLRRGDAGGQDLLYETLRVYLMLGQRQHFDPAAVQAWVEFEWERGLAQAGASERAQLAAHLEALLEQGDTPEPVQLDAALVAQARQALAGMSLSERIYGVTKRQVAQEALPEFSVSRALGRDASGVLARASGEPLGRGVNGLYSVAGYRRFAQLSWLAVADIARDDWVLARSEANGGPLDVAAAREAVLQLYFADYIRAWDAYLGDLRLAPLASLDDAARVSNALGGADSALRVLLTGAARETALAAVKADGLPPGVGKLVQDKFGRARRQLEAVFGAQPAASQSPQQSQQHPVDSHFAPLHRLVKGPAPTQLEQMLALVRDAALYFDAAEGARRSGAPAPAQDALVRLKRAGEGQSAPLPAMFKGIHNAGAGLAQGGERARLNALWNAGPAQFCRDAIAGRYPLDRASARDATADDFGKFFAPGGLMDDFFTRHLATFVDMGGARWRWRAAGGLAAGSQGALDAFQRGARLRDMFFAGGARQPTLRFTLRPLSADVALSGARLEIDGQEVAAGGQAVSLLLPSGKGNGQVRLSAPGTQADLRSDGPWAWLRTVDRGVLEPLQPERYRLGLSLDGRKTSWELTAGSVINPFRREVTGFGCPAAL</sequence>
<evidence type="ECO:0000259" key="3">
    <source>
        <dbReference type="Pfam" id="PF06761"/>
    </source>
</evidence>
<dbReference type="SUPFAM" id="SSF52540">
    <property type="entry name" value="P-loop containing nucleoside triphosphate hydrolases"/>
    <property type="match status" value="1"/>
</dbReference>
<organism evidence="5 6">
    <name type="scientific">Massilia arenae</name>
    <dbReference type="NCBI Taxonomy" id="2603288"/>
    <lineage>
        <taxon>Bacteria</taxon>
        <taxon>Pseudomonadati</taxon>
        <taxon>Pseudomonadota</taxon>
        <taxon>Betaproteobacteria</taxon>
        <taxon>Burkholderiales</taxon>
        <taxon>Oxalobacteraceae</taxon>
        <taxon>Telluria group</taxon>
        <taxon>Massilia</taxon>
    </lineage>
</organism>
<dbReference type="RefSeq" id="WP_147935315.1">
    <property type="nucleotide sequence ID" value="NZ_VPFD01000014.1"/>
</dbReference>
<dbReference type="InterPro" id="IPR027417">
    <property type="entry name" value="P-loop_NTPase"/>
</dbReference>
<feature type="transmembrane region" description="Helical" evidence="1">
    <location>
        <begin position="42"/>
        <end position="62"/>
    </location>
</feature>
<feature type="domain" description="Type VI secretion system IcmF C-terminal" evidence="2">
    <location>
        <begin position="1052"/>
        <end position="1150"/>
    </location>
</feature>
<dbReference type="InterPro" id="IPR017731">
    <property type="entry name" value="TssM1-like"/>
</dbReference>
<evidence type="ECO:0000259" key="4">
    <source>
        <dbReference type="Pfam" id="PF14331"/>
    </source>
</evidence>
<evidence type="ECO:0000313" key="5">
    <source>
        <dbReference type="EMBL" id="TXF99238.1"/>
    </source>
</evidence>
<dbReference type="Proteomes" id="UP000321413">
    <property type="component" value="Unassembled WGS sequence"/>
</dbReference>
<dbReference type="InterPro" id="IPR053156">
    <property type="entry name" value="T6SS_TssM-like"/>
</dbReference>
<dbReference type="AlphaFoldDB" id="A0A5C7G4E5"/>
<name>A0A5C7G4E5_9BURK</name>
<feature type="domain" description="IcmF-related" evidence="3">
    <location>
        <begin position="504"/>
        <end position="807"/>
    </location>
</feature>
<feature type="transmembrane region" description="Helical" evidence="1">
    <location>
        <begin position="12"/>
        <end position="30"/>
    </location>
</feature>
<keyword evidence="1" id="KW-0812">Transmembrane</keyword>
<evidence type="ECO:0000313" key="6">
    <source>
        <dbReference type="Proteomes" id="UP000321413"/>
    </source>
</evidence>
<feature type="domain" description="Type VI secretion system component TssM1 N-terminal" evidence="4">
    <location>
        <begin position="194"/>
        <end position="451"/>
    </location>
</feature>
<dbReference type="PANTHER" id="PTHR36153">
    <property type="entry name" value="INNER MEMBRANE PROTEIN-RELATED"/>
    <property type="match status" value="1"/>
</dbReference>
<keyword evidence="1" id="KW-1133">Transmembrane helix</keyword>
<keyword evidence="6" id="KW-1185">Reference proteome</keyword>
<keyword evidence="1" id="KW-0472">Membrane</keyword>
<dbReference type="PANTHER" id="PTHR36153:SF1">
    <property type="entry name" value="TYPE VI SECRETION SYSTEM COMPONENT TSSM1"/>
    <property type="match status" value="1"/>
</dbReference>
<evidence type="ECO:0000259" key="2">
    <source>
        <dbReference type="Pfam" id="PF06744"/>
    </source>
</evidence>
<dbReference type="InterPro" id="IPR009612">
    <property type="entry name" value="IcmF-rel"/>
</dbReference>
<dbReference type="Pfam" id="PF06761">
    <property type="entry name" value="IcmF-related"/>
    <property type="match status" value="1"/>
</dbReference>
<proteinExistence type="predicted"/>